<dbReference type="OrthoDB" id="9815116at2"/>
<organism evidence="2 3">
    <name type="scientific">Candidatus Scalindua japonica</name>
    <dbReference type="NCBI Taxonomy" id="1284222"/>
    <lineage>
        <taxon>Bacteria</taxon>
        <taxon>Pseudomonadati</taxon>
        <taxon>Planctomycetota</taxon>
        <taxon>Candidatus Brocadiia</taxon>
        <taxon>Candidatus Brocadiales</taxon>
        <taxon>Candidatus Scalinduaceae</taxon>
        <taxon>Candidatus Scalindua</taxon>
    </lineage>
</organism>
<keyword evidence="3" id="KW-1185">Reference proteome</keyword>
<dbReference type="SUPFAM" id="SSF52540">
    <property type="entry name" value="P-loop containing nucleoside triphosphate hydrolases"/>
    <property type="match status" value="1"/>
</dbReference>
<feature type="domain" description="AAA" evidence="1">
    <location>
        <begin position="1"/>
        <end position="201"/>
    </location>
</feature>
<dbReference type="RefSeq" id="WP_096895738.1">
    <property type="nucleotide sequence ID" value="NZ_BAOS01000029.1"/>
</dbReference>
<dbReference type="Pfam" id="PF13614">
    <property type="entry name" value="AAA_31"/>
    <property type="match status" value="1"/>
</dbReference>
<proteinExistence type="predicted"/>
<dbReference type="CDD" id="cd02042">
    <property type="entry name" value="ParAB_family"/>
    <property type="match status" value="1"/>
</dbReference>
<evidence type="ECO:0000259" key="1">
    <source>
        <dbReference type="Pfam" id="PF13614"/>
    </source>
</evidence>
<name>A0A286U2J8_9BACT</name>
<accession>A0A286U2J8</accession>
<evidence type="ECO:0000313" key="2">
    <source>
        <dbReference type="EMBL" id="GAX62359.1"/>
    </source>
</evidence>
<dbReference type="EMBL" id="BAOS01000029">
    <property type="protein sequence ID" value="GAX62359.1"/>
    <property type="molecule type" value="Genomic_DNA"/>
</dbReference>
<dbReference type="AlphaFoldDB" id="A0A286U2J8"/>
<dbReference type="InterPro" id="IPR027417">
    <property type="entry name" value="P-loop_NTPase"/>
</dbReference>
<comment type="caution">
    <text evidence="2">The sequence shown here is derived from an EMBL/GenBank/DDBJ whole genome shotgun (WGS) entry which is preliminary data.</text>
</comment>
<dbReference type="InterPro" id="IPR050678">
    <property type="entry name" value="DNA_Partitioning_ATPase"/>
</dbReference>
<dbReference type="PANTHER" id="PTHR13696:SF99">
    <property type="entry name" value="COBYRINIC ACID AC-DIAMIDE SYNTHASE"/>
    <property type="match status" value="1"/>
</dbReference>
<dbReference type="Gene3D" id="3.40.50.300">
    <property type="entry name" value="P-loop containing nucleotide triphosphate hydrolases"/>
    <property type="match status" value="1"/>
</dbReference>
<dbReference type="Proteomes" id="UP000218542">
    <property type="component" value="Unassembled WGS sequence"/>
</dbReference>
<dbReference type="PANTHER" id="PTHR13696">
    <property type="entry name" value="P-LOOP CONTAINING NUCLEOSIDE TRIPHOSPHATE HYDROLASE"/>
    <property type="match status" value="1"/>
</dbReference>
<dbReference type="CDD" id="cd01983">
    <property type="entry name" value="SIMIBI"/>
    <property type="match status" value="1"/>
</dbReference>
<reference evidence="3" key="1">
    <citation type="journal article" date="2017" name="Environ. Microbiol. Rep.">
        <title>Genetic Diversity of Marine Anaerobic Ammonium-Oxidizing Bacteria as Revealed by Genomic and Proteomic Analyses of 'Candidatus Scalindua japonica'.</title>
        <authorList>
            <person name="Oshiki M."/>
            <person name="Mizuto K."/>
            <person name="Kimura Z."/>
            <person name="Kindaichi T."/>
            <person name="Satoh H."/>
            <person name="Okabe S."/>
        </authorList>
    </citation>
    <scope>NUCLEOTIDE SEQUENCE [LARGE SCALE GENOMIC DNA]</scope>
    <source>
        <strain evidence="3">husup-a2</strain>
    </source>
</reference>
<protein>
    <submittedName>
        <fullName evidence="2">ATPase</fullName>
    </submittedName>
</protein>
<gene>
    <name evidence="2" type="ORF">SCALIN_C29_0148</name>
</gene>
<dbReference type="InterPro" id="IPR025669">
    <property type="entry name" value="AAA_dom"/>
</dbReference>
<evidence type="ECO:0000313" key="3">
    <source>
        <dbReference type="Proteomes" id="UP000218542"/>
    </source>
</evidence>
<sequence>MKTIAIYNNKGGAGKSTLTLFLADFFSSLSIAGKKARVLIVDVDGQGSSAISLLGLQRVAGARAEKRSLSHLLLNVYKGRDTEFSDYLFVREEGVTGTRQIPLAKLSVMVPERESIIKLEEDFGRKHFKQFEKYLTKAFKENFDLVLLDLPANIDSRNKLSLAALHLSNHIIIPTEPTRLAINALNDTFNTIQNVRGMENSGVRPEILGVVLNKTDRRTQQFKDHNNELKDMVATHNTVVFENFLPTAPTLATATDDSLDFATLKERYSTYYDNVRKVAIELIKKC</sequence>